<keyword evidence="6" id="KW-1185">Reference proteome</keyword>
<dbReference type="PANTHER" id="PTHR48050">
    <property type="entry name" value="STEROL 3-BETA-GLUCOSYLTRANSFERASE"/>
    <property type="match status" value="1"/>
</dbReference>
<feature type="region of interest" description="Disordered" evidence="2">
    <location>
        <begin position="1"/>
        <end position="23"/>
    </location>
</feature>
<feature type="domain" description="Glycosyltransferase family 28 N-terminal" evidence="3">
    <location>
        <begin position="80"/>
        <end position="227"/>
    </location>
</feature>
<gene>
    <name evidence="5" type="ORF">BDV96DRAFT_609200</name>
</gene>
<evidence type="ECO:0000256" key="2">
    <source>
        <dbReference type="SAM" id="MobiDB-lite"/>
    </source>
</evidence>
<sequence>MSYISSRETQDVSRHDEDSEDAPPAYQLETSIENVPALDYLGLADDGRISIDLNSREADLGVQLASTKESRTSWNIRLNIVIQIVGSRGDVQPFFALGQELLKYGHRVRLATQDAFAPFVRDAGLEFFSIGGDPKELMAYMVKNPGLIPSMTSLREGDVQRKRTMIAEMLHGCWDSCIELDPISDRPFVADAIIANPPSFAHIHCAQALGVPLHLMFTMPWSTTGTFPHPLANILINGSSINSAIVNRVSYAVVDWMTWRGLSDIINNFRSSLDLEPVTATIGTSFIEQLRVPFTYCWSPSLIPKPSDWGPHIDVCGFFFRETTSYESPLYITKFLSGGPMPIYIGLGSIVVKESARLTSILLEAVRSCGIRAIISRGWRKLGTGIANSQDILFIDDCPHEWLFQHVSAVVHHGGAGTAACGLRNGRPTTIIPFFGDQPFWGSMVAAAGAGPLPLPQRMLIAETLAKAIAFCLTDATQSAAANMAKSMSTENGVEAAVRSFHTNLPIESLCCEIILQQPATWMYTTSNTSIQLSTTAARILLDQHVVEPKELRLHKTSPTHIQNRRRDPVTSVTAWGASTTMGLTKAATGMIYEPINEIIKARKPLSDSAPSQTSITTTTKAAGALARNFGRFNMYAFKGATLDLTLAAAEGFRAVPKLYGEQVPSHGEVMDWKSGGVVAGKNLTPGIADGVSDLSVKPFEDAKKEGALGFAKGIGKGTVGFTSKTASAILGLVAYPGQGICKSLRDLAKTGTKKAITSRRIEEGEWLLRNDTTDERIQFKS</sequence>
<name>A0A6A5ZRC2_9PLEO</name>
<dbReference type="OrthoDB" id="5835829at2759"/>
<dbReference type="FunFam" id="3.40.50.2000:FF:000009">
    <property type="entry name" value="Sterol 3-beta-glucosyltransferase UGT80A2"/>
    <property type="match status" value="1"/>
</dbReference>
<dbReference type="GO" id="GO:0005975">
    <property type="term" value="P:carbohydrate metabolic process"/>
    <property type="evidence" value="ECO:0007669"/>
    <property type="project" value="InterPro"/>
</dbReference>
<dbReference type="InterPro" id="IPR010610">
    <property type="entry name" value="EryCIII-like_C"/>
</dbReference>
<protein>
    <submittedName>
        <fullName evidence="5">Putative sterol glucosyltransferase</fullName>
    </submittedName>
</protein>
<evidence type="ECO:0000313" key="5">
    <source>
        <dbReference type="EMBL" id="KAF2122242.1"/>
    </source>
</evidence>
<proteinExistence type="predicted"/>
<dbReference type="InterPro" id="IPR004276">
    <property type="entry name" value="GlycoTrans_28_N"/>
</dbReference>
<dbReference type="GO" id="GO:0016906">
    <property type="term" value="F:sterol 3-beta-glucosyltransferase activity"/>
    <property type="evidence" value="ECO:0007669"/>
    <property type="project" value="UniProtKB-ARBA"/>
</dbReference>
<feature type="domain" description="Erythromycin biosynthesis protein CIII-like C-terminal" evidence="4">
    <location>
        <begin position="393"/>
        <end position="489"/>
    </location>
</feature>
<accession>A0A6A5ZRC2</accession>
<keyword evidence="1 5" id="KW-0808">Transferase</keyword>
<dbReference type="InterPro" id="IPR002213">
    <property type="entry name" value="UDP_glucos_trans"/>
</dbReference>
<dbReference type="AlphaFoldDB" id="A0A6A5ZRC2"/>
<evidence type="ECO:0000259" key="4">
    <source>
        <dbReference type="Pfam" id="PF06722"/>
    </source>
</evidence>
<dbReference type="PANTHER" id="PTHR48050:SF27">
    <property type="entry name" value="GLUCOSYLTRANSFERASE, PUTATIVE (AFU_ORTHOLOGUE AFUA_7G04880)-RELATED"/>
    <property type="match status" value="1"/>
</dbReference>
<organism evidence="5 6">
    <name type="scientific">Lophiotrema nucula</name>
    <dbReference type="NCBI Taxonomy" id="690887"/>
    <lineage>
        <taxon>Eukaryota</taxon>
        <taxon>Fungi</taxon>
        <taxon>Dikarya</taxon>
        <taxon>Ascomycota</taxon>
        <taxon>Pezizomycotina</taxon>
        <taxon>Dothideomycetes</taxon>
        <taxon>Pleosporomycetidae</taxon>
        <taxon>Pleosporales</taxon>
        <taxon>Lophiotremataceae</taxon>
        <taxon>Lophiotrema</taxon>
    </lineage>
</organism>
<reference evidence="5" key="1">
    <citation type="journal article" date="2020" name="Stud. Mycol.">
        <title>101 Dothideomycetes genomes: a test case for predicting lifestyles and emergence of pathogens.</title>
        <authorList>
            <person name="Haridas S."/>
            <person name="Albert R."/>
            <person name="Binder M."/>
            <person name="Bloem J."/>
            <person name="Labutti K."/>
            <person name="Salamov A."/>
            <person name="Andreopoulos B."/>
            <person name="Baker S."/>
            <person name="Barry K."/>
            <person name="Bills G."/>
            <person name="Bluhm B."/>
            <person name="Cannon C."/>
            <person name="Castanera R."/>
            <person name="Culley D."/>
            <person name="Daum C."/>
            <person name="Ezra D."/>
            <person name="Gonzalez J."/>
            <person name="Henrissat B."/>
            <person name="Kuo A."/>
            <person name="Liang C."/>
            <person name="Lipzen A."/>
            <person name="Lutzoni F."/>
            <person name="Magnuson J."/>
            <person name="Mondo S."/>
            <person name="Nolan M."/>
            <person name="Ohm R."/>
            <person name="Pangilinan J."/>
            <person name="Park H.-J."/>
            <person name="Ramirez L."/>
            <person name="Alfaro M."/>
            <person name="Sun H."/>
            <person name="Tritt A."/>
            <person name="Yoshinaga Y."/>
            <person name="Zwiers L.-H."/>
            <person name="Turgeon B."/>
            <person name="Goodwin S."/>
            <person name="Spatafora J."/>
            <person name="Crous P."/>
            <person name="Grigoriev I."/>
        </authorList>
    </citation>
    <scope>NUCLEOTIDE SEQUENCE</scope>
    <source>
        <strain evidence="5">CBS 627.86</strain>
    </source>
</reference>
<dbReference type="EMBL" id="ML977311">
    <property type="protein sequence ID" value="KAF2122242.1"/>
    <property type="molecule type" value="Genomic_DNA"/>
</dbReference>
<evidence type="ECO:0000313" key="6">
    <source>
        <dbReference type="Proteomes" id="UP000799770"/>
    </source>
</evidence>
<evidence type="ECO:0000259" key="3">
    <source>
        <dbReference type="Pfam" id="PF03033"/>
    </source>
</evidence>
<dbReference type="Proteomes" id="UP000799770">
    <property type="component" value="Unassembled WGS sequence"/>
</dbReference>
<dbReference type="SUPFAM" id="SSF53756">
    <property type="entry name" value="UDP-Glycosyltransferase/glycogen phosphorylase"/>
    <property type="match status" value="1"/>
</dbReference>
<evidence type="ECO:0000256" key="1">
    <source>
        <dbReference type="ARBA" id="ARBA00022679"/>
    </source>
</evidence>
<dbReference type="FunFam" id="3.40.50.2000:FF:000100">
    <property type="entry name" value="Glycosyltransferase family 1 protein"/>
    <property type="match status" value="1"/>
</dbReference>
<dbReference type="Pfam" id="PF06722">
    <property type="entry name" value="EryCIII-like_C"/>
    <property type="match status" value="1"/>
</dbReference>
<dbReference type="Gene3D" id="3.40.50.2000">
    <property type="entry name" value="Glycogen Phosphorylase B"/>
    <property type="match status" value="2"/>
</dbReference>
<dbReference type="Pfam" id="PF03033">
    <property type="entry name" value="Glyco_transf_28"/>
    <property type="match status" value="1"/>
</dbReference>
<feature type="compositionally biased region" description="Basic and acidic residues" evidence="2">
    <location>
        <begin position="8"/>
        <end position="17"/>
    </location>
</feature>
<dbReference type="InterPro" id="IPR050426">
    <property type="entry name" value="Glycosyltransferase_28"/>
</dbReference>
<dbReference type="CDD" id="cd03784">
    <property type="entry name" value="GT1_Gtf-like"/>
    <property type="match status" value="1"/>
</dbReference>